<name>A0AAU9J495_9CILI</name>
<dbReference type="GO" id="GO:0016020">
    <property type="term" value="C:membrane"/>
    <property type="evidence" value="ECO:0007669"/>
    <property type="project" value="TreeGrafter"/>
</dbReference>
<dbReference type="InterPro" id="IPR000648">
    <property type="entry name" value="Oxysterol-bd"/>
</dbReference>
<dbReference type="AlphaFoldDB" id="A0AAU9J495"/>
<dbReference type="Gene3D" id="2.40.160.120">
    <property type="match status" value="1"/>
</dbReference>
<evidence type="ECO:0000313" key="3">
    <source>
        <dbReference type="Proteomes" id="UP001162131"/>
    </source>
</evidence>
<evidence type="ECO:0000313" key="2">
    <source>
        <dbReference type="EMBL" id="CAG9320769.1"/>
    </source>
</evidence>
<evidence type="ECO:0000256" key="1">
    <source>
        <dbReference type="SAM" id="MobiDB-lite"/>
    </source>
</evidence>
<proteinExistence type="predicted"/>
<dbReference type="Proteomes" id="UP001162131">
    <property type="component" value="Unassembled WGS sequence"/>
</dbReference>
<feature type="compositionally biased region" description="Polar residues" evidence="1">
    <location>
        <begin position="360"/>
        <end position="377"/>
    </location>
</feature>
<keyword evidence="3" id="KW-1185">Reference proteome</keyword>
<sequence length="753" mass="84361">MSTEEKEVKEVKERQKCCKVCFGIGKIAAAPFILTNKVCSGLEKIGEKVNETPDRVFKSPLQEKTKRYEPGNIATGLAVGTGKMIKRFAGGIFGLVTEPYKGAKRNGIKGATAGIGKAILGLVCKPIAGTIDFVTFSVRGVNNMPRSMYRGMAKIYLKRKEKKLARLEDEKLAALEDCAPSADARIILIGDVEKIDPGSGESEEDVIVVDKNVESDYEIVAEESIELICTEQLLDALLLRNNKLREWLSEVLERLEKEIRLIVEDFDPEDPIEIKVECARKVGKRLKRRLLKYTKRLNEKQKGVNYVQRHQGDEDPEELNTSIILLDSLKEAGINVEDSNLLEIAKHIETELLGDEDLSCVTSPNKNPSEYSSNSPQKIAENLTPFESGPVEDSPIPEKTVEKKPKNPFMKIVKNWKPYAAKDNYRHADAADKGGIALTDKKLLNTLRSAGKEMIKIMGKKLLKGDFNLTTISFPIKCMQPNSALQMIMRSMALSPLYLIKAAMATNPVERMKLVVASNIANFMYTITFLKPLNPLLGETIHVKLEDGTDMYGEQTSHHPPVSHFQIIGPDKIYMMYGNAIYSAHAGFNSVTVTNSGKKTVSFKDGTVITVNFPSDIFQNTFIMTIRHEIIGKMVFVDKKNNLECIVKIGLDANNPTDYFDGMIVEEGKRIVSKLKGTYMGYMDFDGVRYWDARFIDPLPITQGVQLPSDSELREDLLLLRAGKVDEAQQAKERIEDDQRKLRKLREQGLNLK</sequence>
<gene>
    <name evidence="2" type="ORF">BSTOLATCC_MIC27349</name>
</gene>
<accession>A0AAU9J495</accession>
<dbReference type="GO" id="GO:0032934">
    <property type="term" value="F:sterol binding"/>
    <property type="evidence" value="ECO:0007669"/>
    <property type="project" value="TreeGrafter"/>
</dbReference>
<dbReference type="SUPFAM" id="SSF144000">
    <property type="entry name" value="Oxysterol-binding protein-like"/>
    <property type="match status" value="1"/>
</dbReference>
<comment type="caution">
    <text evidence="2">The sequence shown here is derived from an EMBL/GenBank/DDBJ whole genome shotgun (WGS) entry which is preliminary data.</text>
</comment>
<reference evidence="2" key="1">
    <citation type="submission" date="2021-09" db="EMBL/GenBank/DDBJ databases">
        <authorList>
            <consortium name="AG Swart"/>
            <person name="Singh M."/>
            <person name="Singh A."/>
            <person name="Seah K."/>
            <person name="Emmerich C."/>
        </authorList>
    </citation>
    <scope>NUCLEOTIDE SEQUENCE</scope>
    <source>
        <strain evidence="2">ATCC30299</strain>
    </source>
</reference>
<dbReference type="GO" id="GO:0005829">
    <property type="term" value="C:cytosol"/>
    <property type="evidence" value="ECO:0007669"/>
    <property type="project" value="TreeGrafter"/>
</dbReference>
<dbReference type="PANTHER" id="PTHR10972:SF148">
    <property type="entry name" value="OXYSTEROL-BINDING PROTEIN 9"/>
    <property type="match status" value="1"/>
</dbReference>
<organism evidence="2 3">
    <name type="scientific">Blepharisma stoltei</name>
    <dbReference type="NCBI Taxonomy" id="1481888"/>
    <lineage>
        <taxon>Eukaryota</taxon>
        <taxon>Sar</taxon>
        <taxon>Alveolata</taxon>
        <taxon>Ciliophora</taxon>
        <taxon>Postciliodesmatophora</taxon>
        <taxon>Heterotrichea</taxon>
        <taxon>Heterotrichida</taxon>
        <taxon>Blepharismidae</taxon>
        <taxon>Blepharisma</taxon>
    </lineage>
</organism>
<feature type="region of interest" description="Disordered" evidence="1">
    <location>
        <begin position="359"/>
        <end position="403"/>
    </location>
</feature>
<dbReference type="PANTHER" id="PTHR10972">
    <property type="entry name" value="OXYSTEROL-BINDING PROTEIN-RELATED"/>
    <property type="match status" value="1"/>
</dbReference>
<dbReference type="EMBL" id="CAJZBQ010000027">
    <property type="protein sequence ID" value="CAG9320769.1"/>
    <property type="molecule type" value="Genomic_DNA"/>
</dbReference>
<protein>
    <submittedName>
        <fullName evidence="2">Uncharacterized protein</fullName>
    </submittedName>
</protein>
<dbReference type="Pfam" id="PF01237">
    <property type="entry name" value="Oxysterol_BP"/>
    <property type="match status" value="1"/>
</dbReference>
<dbReference type="InterPro" id="IPR037239">
    <property type="entry name" value="OSBP_sf"/>
</dbReference>